<evidence type="ECO:0000313" key="4">
    <source>
        <dbReference type="EMBL" id="JAV97159.1"/>
    </source>
</evidence>
<protein>
    <recommendedName>
        <fullName evidence="3">BESS domain-containing protein</fullName>
    </recommendedName>
</protein>
<dbReference type="AlphaFoldDB" id="A0A1Y1NHB0"/>
<feature type="compositionally biased region" description="Low complexity" evidence="2">
    <location>
        <begin position="68"/>
        <end position="82"/>
    </location>
</feature>
<dbReference type="Pfam" id="PF02944">
    <property type="entry name" value="BESS"/>
    <property type="match status" value="1"/>
</dbReference>
<name>A0A1Y1NHB0_PHOPY</name>
<feature type="compositionally biased region" description="Basic and acidic residues" evidence="2">
    <location>
        <begin position="49"/>
        <end position="59"/>
    </location>
</feature>
<dbReference type="GO" id="GO:0003677">
    <property type="term" value="F:DNA binding"/>
    <property type="evidence" value="ECO:0007669"/>
    <property type="project" value="InterPro"/>
</dbReference>
<reference evidence="4" key="1">
    <citation type="journal article" date="2016" name="Sci. Rep.">
        <title>Molecular characterization of firefly nuptial gifts: a multi-omics approach sheds light on postcopulatory sexual selection.</title>
        <authorList>
            <person name="Al-Wathiqui N."/>
            <person name="Fallon T.R."/>
            <person name="South A."/>
            <person name="Weng J.K."/>
            <person name="Lewis S.M."/>
        </authorList>
    </citation>
    <scope>NUCLEOTIDE SEQUENCE</scope>
</reference>
<feature type="domain" description="BESS" evidence="3">
    <location>
        <begin position="11"/>
        <end position="50"/>
    </location>
</feature>
<evidence type="ECO:0000256" key="1">
    <source>
        <dbReference type="PROSITE-ProRule" id="PRU00371"/>
    </source>
</evidence>
<feature type="region of interest" description="Disordered" evidence="2">
    <location>
        <begin position="49"/>
        <end position="86"/>
    </location>
</feature>
<comment type="subcellular location">
    <subcellularLocation>
        <location evidence="1">Nucleus</location>
    </subcellularLocation>
</comment>
<organism evidence="4">
    <name type="scientific">Photinus pyralis</name>
    <name type="common">Common eastern firefly</name>
    <name type="synonym">Lampyris pyralis</name>
    <dbReference type="NCBI Taxonomy" id="7054"/>
    <lineage>
        <taxon>Eukaryota</taxon>
        <taxon>Metazoa</taxon>
        <taxon>Ecdysozoa</taxon>
        <taxon>Arthropoda</taxon>
        <taxon>Hexapoda</taxon>
        <taxon>Insecta</taxon>
        <taxon>Pterygota</taxon>
        <taxon>Neoptera</taxon>
        <taxon>Endopterygota</taxon>
        <taxon>Coleoptera</taxon>
        <taxon>Polyphaga</taxon>
        <taxon>Elateriformia</taxon>
        <taxon>Elateroidea</taxon>
        <taxon>Lampyridae</taxon>
        <taxon>Lampyrinae</taxon>
        <taxon>Photinus</taxon>
    </lineage>
</organism>
<dbReference type="EMBL" id="GEZM01002723">
    <property type="protein sequence ID" value="JAV97159.1"/>
    <property type="molecule type" value="Transcribed_RNA"/>
</dbReference>
<keyword evidence="1" id="KW-0539">Nucleus</keyword>
<dbReference type="InterPro" id="IPR004210">
    <property type="entry name" value="BESS_motif"/>
</dbReference>
<proteinExistence type="predicted"/>
<dbReference type="GO" id="GO:0005634">
    <property type="term" value="C:nucleus"/>
    <property type="evidence" value="ECO:0007669"/>
    <property type="project" value="UniProtKB-SubCell"/>
</dbReference>
<evidence type="ECO:0000256" key="2">
    <source>
        <dbReference type="SAM" id="MobiDB-lite"/>
    </source>
</evidence>
<evidence type="ECO:0000259" key="3">
    <source>
        <dbReference type="PROSITE" id="PS51031"/>
    </source>
</evidence>
<dbReference type="PROSITE" id="PS51031">
    <property type="entry name" value="BESS"/>
    <property type="match status" value="1"/>
</dbReference>
<sequence length="107" mass="12599">MIELNSVRKELDEDESFFKSILPHVRQFSPKRKMQFRIKVLQLVHDSIEANPPRDEPHITELVPQNQPSSSNPKHSSLSIPSEMFFSDLREEQNQNAYLNNMYPTQF</sequence>
<accession>A0A1Y1NHB0</accession>